<dbReference type="EMBL" id="KB632340">
    <property type="protein sequence ID" value="ERL92960.1"/>
    <property type="molecule type" value="Genomic_DNA"/>
</dbReference>
<gene>
    <name evidence="1" type="ORF">D910_10264</name>
</gene>
<dbReference type="Proteomes" id="UP000030742">
    <property type="component" value="Unassembled WGS sequence"/>
</dbReference>
<dbReference type="AlphaFoldDB" id="U4US93"/>
<name>U4US93_DENPD</name>
<reference evidence="1 2" key="1">
    <citation type="journal article" date="2013" name="Genome Biol.">
        <title>Draft genome of the mountain pine beetle, Dendroctonus ponderosae Hopkins, a major forest pest.</title>
        <authorList>
            <person name="Keeling C.I."/>
            <person name="Yuen M.M."/>
            <person name="Liao N.Y."/>
            <person name="Docking T.R."/>
            <person name="Chan S.K."/>
            <person name="Taylor G.A."/>
            <person name="Palmquist D.L."/>
            <person name="Jackman S.D."/>
            <person name="Nguyen A."/>
            <person name="Li M."/>
            <person name="Henderson H."/>
            <person name="Janes J.K."/>
            <person name="Zhao Y."/>
            <person name="Pandoh P."/>
            <person name="Moore R."/>
            <person name="Sperling F.A."/>
            <person name="Huber D.P."/>
            <person name="Birol I."/>
            <person name="Jones S.J."/>
            <person name="Bohlmann J."/>
        </authorList>
    </citation>
    <scope>NUCLEOTIDE SEQUENCE</scope>
</reference>
<accession>U4US93</accession>
<feature type="non-terminal residue" evidence="1">
    <location>
        <position position="1"/>
    </location>
</feature>
<protein>
    <submittedName>
        <fullName evidence="1">Uncharacterized protein</fullName>
    </submittedName>
</protein>
<evidence type="ECO:0000313" key="2">
    <source>
        <dbReference type="Proteomes" id="UP000030742"/>
    </source>
</evidence>
<sequence>LSEAEIACNHFEGKRKGVVCNAGELTRNEILGFREMVYANDAKKIDQDKILLKFMQVDVPKRKTTDETVLRQNRKLSVKYSIRTSGDNIPVCAATFQKITGARKDRLSGISKKFIAGELLVEKRGGRVLSQIDKEAQKLLTVNHVSDLKKSYVKKLLRGMGLTDEVTTFYDEVMKEPALTVDNNADEIGQDDDSEVDV</sequence>
<organism evidence="1 2">
    <name type="scientific">Dendroctonus ponderosae</name>
    <name type="common">Mountain pine beetle</name>
    <dbReference type="NCBI Taxonomy" id="77166"/>
    <lineage>
        <taxon>Eukaryota</taxon>
        <taxon>Metazoa</taxon>
        <taxon>Ecdysozoa</taxon>
        <taxon>Arthropoda</taxon>
        <taxon>Hexapoda</taxon>
        <taxon>Insecta</taxon>
        <taxon>Pterygota</taxon>
        <taxon>Neoptera</taxon>
        <taxon>Endopterygota</taxon>
        <taxon>Coleoptera</taxon>
        <taxon>Polyphaga</taxon>
        <taxon>Cucujiformia</taxon>
        <taxon>Curculionidae</taxon>
        <taxon>Scolytinae</taxon>
        <taxon>Dendroctonus</taxon>
    </lineage>
</organism>
<evidence type="ECO:0000313" key="1">
    <source>
        <dbReference type="EMBL" id="ERL92960.1"/>
    </source>
</evidence>
<proteinExistence type="predicted"/>